<accession>A0AAF0DZJ7</accession>
<dbReference type="EMBL" id="CP119934">
    <property type="protein sequence ID" value="WFD01904.1"/>
    <property type="molecule type" value="Genomic_DNA"/>
</dbReference>
<keyword evidence="2" id="KW-1185">Reference proteome</keyword>
<proteinExistence type="predicted"/>
<sequence length="774" mass="80100">MRGAAADGAPAGAGAESPVAWSRHNTIAHAEVDAQGACVCVRAAAHLARAPATKLYAPAPPAGGVLARPTLVSFSPCGYTLLAYFPLGTAPARAGVLAPCTGLTTPIALETGASPTALGGTPASVGTSAWHAEQGVVCVWTCTADVWTLRQALPVCDAESVPTAQALHGHVVDVCWLGTPRAWACDAPLDAESVRLVRAPASGPAGLLALPRLPLDRAQDEQAALLFTSTGQVSYWHRLPTRTPSAFRVHHGWLAEPSVLPPPATLEHSAGERCDAWVRRVSCLAARAVPEEEAVLVAYTAHDAPGIVHVTQLQFAIDGEMSFVVVRALAPLPLATTGLRVDARVPGTPRLAHIAWVQSERDLELLLALDVHGGTQLVAWTLQRTPPASASPAPDWYLLPRATAFHPAAHVSALVAPAPRTVYAGVVRGDDEAWAGVALDTLALSARVHAPLPRAARRRTRLAVSPLGVLACAALRPSGALALVALPVPAAPLARARRVPTSLCGRAHAPLLDALPAVMLEAAHVLALAHTPTLAQQLRLCEAARELDAHGAVHRRAACLLHLAALHARLAGARTDGRSTPFSACLAADAAVAFAPSQAWRLADGLQHALALLAAAARHAVVRDADTAPPADPLLELLVFGAPARLLGEVLAGFALFAAHVEHVALAEFARGRTDPAQLRASCRSAADELAAVRALVRAATAHAPVDLRAAAAAFAAHAPPDTPWTVLFAPPAAHGSEAARALAHAVRALVARPAPLWAAAPELLRPASLLLPS</sequence>
<dbReference type="AlphaFoldDB" id="A0AAF0DZJ7"/>
<evidence type="ECO:0000313" key="2">
    <source>
        <dbReference type="Proteomes" id="UP001214603"/>
    </source>
</evidence>
<name>A0AAF0DZJ7_9BASI</name>
<evidence type="ECO:0000313" key="1">
    <source>
        <dbReference type="EMBL" id="WFD01904.1"/>
    </source>
</evidence>
<organism evidence="1 2">
    <name type="scientific">Malassezia obtusa</name>
    <dbReference type="NCBI Taxonomy" id="76774"/>
    <lineage>
        <taxon>Eukaryota</taxon>
        <taxon>Fungi</taxon>
        <taxon>Dikarya</taxon>
        <taxon>Basidiomycota</taxon>
        <taxon>Ustilaginomycotina</taxon>
        <taxon>Malasseziomycetes</taxon>
        <taxon>Malasseziales</taxon>
        <taxon>Malasseziaceae</taxon>
        <taxon>Malassezia</taxon>
    </lineage>
</organism>
<gene>
    <name evidence="1" type="ORF">MOBT1_000584</name>
</gene>
<protein>
    <submittedName>
        <fullName evidence="1">Uncharacterized protein</fullName>
    </submittedName>
</protein>
<dbReference type="Proteomes" id="UP001214603">
    <property type="component" value="Chromosome 1"/>
</dbReference>
<reference evidence="1" key="1">
    <citation type="submission" date="2023-03" db="EMBL/GenBank/DDBJ databases">
        <title>Mating type loci evolution in Malassezia.</title>
        <authorList>
            <person name="Coelho M.A."/>
        </authorList>
    </citation>
    <scope>NUCLEOTIDE SEQUENCE</scope>
    <source>
        <strain evidence="1">CBS 7876</strain>
    </source>
</reference>